<dbReference type="EMBL" id="SNVW01000011">
    <property type="protein sequence ID" value="TDN42556.1"/>
    <property type="molecule type" value="Genomic_DNA"/>
</dbReference>
<proteinExistence type="predicted"/>
<name>A0A4R6DDA6_9MICO</name>
<evidence type="ECO:0000313" key="1">
    <source>
        <dbReference type="EMBL" id="TDN42556.1"/>
    </source>
</evidence>
<gene>
    <name evidence="1" type="ORF">EDF64_11131</name>
</gene>
<dbReference type="AlphaFoldDB" id="A0A4R6DDA6"/>
<organism evidence="1 2">
    <name type="scientific">Curtobacterium flaccumfaciens</name>
    <dbReference type="NCBI Taxonomy" id="2035"/>
    <lineage>
        <taxon>Bacteria</taxon>
        <taxon>Bacillati</taxon>
        <taxon>Actinomycetota</taxon>
        <taxon>Actinomycetes</taxon>
        <taxon>Micrococcales</taxon>
        <taxon>Microbacteriaceae</taxon>
        <taxon>Curtobacterium</taxon>
    </lineage>
</organism>
<sequence length="139" mass="15043">MTNTPPEIAQWLQEQFTKIEGLGNELLDPQLYTDADNIPTAIAGTGTVSIAGFYLAAELAARSDEQVTGLAEILARHQNHIEGFIGPEAWPNVLLATVLYLTVQHLEPALALLDDTSTPMRVVEQDYLKAIRAAAATDS</sequence>
<evidence type="ECO:0000313" key="2">
    <source>
        <dbReference type="Proteomes" id="UP000295764"/>
    </source>
</evidence>
<dbReference type="Proteomes" id="UP000295764">
    <property type="component" value="Unassembled WGS sequence"/>
</dbReference>
<accession>A0A4R6DDA6</accession>
<protein>
    <submittedName>
        <fullName evidence="1">Uncharacterized protein</fullName>
    </submittedName>
</protein>
<dbReference type="RefSeq" id="WP_133520662.1">
    <property type="nucleotide sequence ID" value="NZ_SNVW01000011.1"/>
</dbReference>
<reference evidence="1 2" key="1">
    <citation type="submission" date="2019-03" db="EMBL/GenBank/DDBJ databases">
        <title>Genomic analyses of the natural microbiome of Caenorhabditis elegans.</title>
        <authorList>
            <person name="Samuel B."/>
        </authorList>
    </citation>
    <scope>NUCLEOTIDE SEQUENCE [LARGE SCALE GENOMIC DNA]</scope>
    <source>
        <strain evidence="1 2">JUb65</strain>
    </source>
</reference>
<comment type="caution">
    <text evidence="1">The sequence shown here is derived from an EMBL/GenBank/DDBJ whole genome shotgun (WGS) entry which is preliminary data.</text>
</comment>